<dbReference type="AlphaFoldDB" id="A0A518G1A9"/>
<protein>
    <submittedName>
        <fullName evidence="1">Uncharacterized protein</fullName>
    </submittedName>
</protein>
<organism evidence="1 2">
    <name type="scientific">Aureliella helgolandensis</name>
    <dbReference type="NCBI Taxonomy" id="2527968"/>
    <lineage>
        <taxon>Bacteria</taxon>
        <taxon>Pseudomonadati</taxon>
        <taxon>Planctomycetota</taxon>
        <taxon>Planctomycetia</taxon>
        <taxon>Pirellulales</taxon>
        <taxon>Pirellulaceae</taxon>
        <taxon>Aureliella</taxon>
    </lineage>
</organism>
<reference evidence="1 2" key="1">
    <citation type="submission" date="2019-02" db="EMBL/GenBank/DDBJ databases">
        <title>Deep-cultivation of Planctomycetes and their phenomic and genomic characterization uncovers novel biology.</title>
        <authorList>
            <person name="Wiegand S."/>
            <person name="Jogler M."/>
            <person name="Boedeker C."/>
            <person name="Pinto D."/>
            <person name="Vollmers J."/>
            <person name="Rivas-Marin E."/>
            <person name="Kohn T."/>
            <person name="Peeters S.H."/>
            <person name="Heuer A."/>
            <person name="Rast P."/>
            <person name="Oberbeckmann S."/>
            <person name="Bunk B."/>
            <person name="Jeske O."/>
            <person name="Meyerdierks A."/>
            <person name="Storesund J.E."/>
            <person name="Kallscheuer N."/>
            <person name="Luecker S."/>
            <person name="Lage O.M."/>
            <person name="Pohl T."/>
            <person name="Merkel B.J."/>
            <person name="Hornburger P."/>
            <person name="Mueller R.-W."/>
            <person name="Bruemmer F."/>
            <person name="Labrenz M."/>
            <person name="Spormann A.M."/>
            <person name="Op den Camp H."/>
            <person name="Overmann J."/>
            <person name="Amann R."/>
            <person name="Jetten M.S.M."/>
            <person name="Mascher T."/>
            <person name="Medema M.H."/>
            <person name="Devos D.P."/>
            <person name="Kaster A.-K."/>
            <person name="Ovreas L."/>
            <person name="Rohde M."/>
            <person name="Galperin M.Y."/>
            <person name="Jogler C."/>
        </authorList>
    </citation>
    <scope>NUCLEOTIDE SEQUENCE [LARGE SCALE GENOMIC DNA]</scope>
    <source>
        <strain evidence="1 2">Q31a</strain>
    </source>
</reference>
<dbReference type="Proteomes" id="UP000318017">
    <property type="component" value="Chromosome"/>
</dbReference>
<name>A0A518G1A9_9BACT</name>
<proteinExistence type="predicted"/>
<keyword evidence="2" id="KW-1185">Reference proteome</keyword>
<dbReference type="EMBL" id="CP036298">
    <property type="protein sequence ID" value="QDV22382.1"/>
    <property type="molecule type" value="Genomic_DNA"/>
</dbReference>
<gene>
    <name evidence="1" type="ORF">Q31a_06660</name>
</gene>
<sequence length="52" mass="5998">MSHPETLKESTYHRCRLIGAYCADIPEWRKDRFSEILSSRVGKDDSSEGPIE</sequence>
<accession>A0A518G1A9</accession>
<evidence type="ECO:0000313" key="2">
    <source>
        <dbReference type="Proteomes" id="UP000318017"/>
    </source>
</evidence>
<evidence type="ECO:0000313" key="1">
    <source>
        <dbReference type="EMBL" id="QDV22382.1"/>
    </source>
</evidence>
<dbReference type="KEGG" id="ahel:Q31a_06660"/>